<feature type="compositionally biased region" description="Polar residues" evidence="1">
    <location>
        <begin position="141"/>
        <end position="150"/>
    </location>
</feature>
<feature type="transmembrane region" description="Helical" evidence="2">
    <location>
        <begin position="249"/>
        <end position="268"/>
    </location>
</feature>
<feature type="compositionally biased region" description="Basic and acidic residues" evidence="1">
    <location>
        <begin position="84"/>
        <end position="97"/>
    </location>
</feature>
<dbReference type="InterPro" id="IPR011723">
    <property type="entry name" value="Znf/thioredoxin_put"/>
</dbReference>
<dbReference type="STRING" id="390807.SAMN04488095_1956"/>
<dbReference type="EMBL" id="FORA01000002">
    <property type="protein sequence ID" value="SFJ00451.1"/>
    <property type="molecule type" value="Genomic_DNA"/>
</dbReference>
<keyword evidence="2" id="KW-1133">Transmembrane helix</keyword>
<reference evidence="4 5" key="1">
    <citation type="submission" date="2016-10" db="EMBL/GenBank/DDBJ databases">
        <authorList>
            <person name="de Groot N.N."/>
        </authorList>
    </citation>
    <scope>NUCLEOTIDE SEQUENCE [LARGE SCALE GENOMIC DNA]</scope>
    <source>
        <strain evidence="4 5">DSM 19073</strain>
    </source>
</reference>
<evidence type="ECO:0000313" key="4">
    <source>
        <dbReference type="EMBL" id="SFJ00451.1"/>
    </source>
</evidence>
<accession>A0A1I3MU38</accession>
<name>A0A1I3MU38_9RHOB</name>
<keyword evidence="5" id="KW-1185">Reference proteome</keyword>
<organism evidence="4 5">
    <name type="scientific">Jannaschia pohangensis</name>
    <dbReference type="NCBI Taxonomy" id="390807"/>
    <lineage>
        <taxon>Bacteria</taxon>
        <taxon>Pseudomonadati</taxon>
        <taxon>Pseudomonadota</taxon>
        <taxon>Alphaproteobacteria</taxon>
        <taxon>Rhodobacterales</taxon>
        <taxon>Roseobacteraceae</taxon>
        <taxon>Jannaschia</taxon>
    </lineage>
</organism>
<dbReference type="Pfam" id="PF13717">
    <property type="entry name" value="Zn_ribbon_4"/>
    <property type="match status" value="1"/>
</dbReference>
<feature type="domain" description="Zinc finger/thioredoxin putative" evidence="3">
    <location>
        <begin position="1"/>
        <end position="36"/>
    </location>
</feature>
<keyword evidence="2" id="KW-0472">Membrane</keyword>
<feature type="compositionally biased region" description="Low complexity" evidence="1">
    <location>
        <begin position="64"/>
        <end position="80"/>
    </location>
</feature>
<evidence type="ECO:0000256" key="1">
    <source>
        <dbReference type="SAM" id="MobiDB-lite"/>
    </source>
</evidence>
<evidence type="ECO:0000313" key="5">
    <source>
        <dbReference type="Proteomes" id="UP000199110"/>
    </source>
</evidence>
<dbReference type="NCBIfam" id="TIGR02098">
    <property type="entry name" value="MJ0042_CXXC"/>
    <property type="match status" value="1"/>
</dbReference>
<protein>
    <submittedName>
        <fullName evidence="4">MJ0042 family finger-like domain-containing protein</fullName>
    </submittedName>
</protein>
<dbReference type="Proteomes" id="UP000199110">
    <property type="component" value="Unassembled WGS sequence"/>
</dbReference>
<sequence length="311" mass="33329">MRITCPNCQAKYEVGQDMIPAEGRDVQCSNCGTTWFQEGRGREALPPGERRRPSRPLPREEADANANARAARPQRPTPDAETLDILREERERAERLRSGAKQTSTGVPDAEIMDEGDPRAVAAAERSRLNSAAERARGRRQSTVLPQSNDEQSDDDIADVIAETLRAANPASDGASDTSSDGSAGEALAAAAAPLSARAARKELLPDIEEINSSLRPDERAAEAAAEAGEVDDAEEVEPRQKRMSGFRIGFVVAFLVIVILIAVYVFADQIAAAAPQLGDILTNYVAWVDAQRVSLASGVEALTDSISPDP</sequence>
<feature type="compositionally biased region" description="Basic and acidic residues" evidence="1">
    <location>
        <begin position="39"/>
        <end position="62"/>
    </location>
</feature>
<keyword evidence="2" id="KW-0812">Transmembrane</keyword>
<dbReference type="AlphaFoldDB" id="A0A1I3MU38"/>
<proteinExistence type="predicted"/>
<feature type="region of interest" description="Disordered" evidence="1">
    <location>
        <begin position="38"/>
        <end position="155"/>
    </location>
</feature>
<evidence type="ECO:0000259" key="3">
    <source>
        <dbReference type="Pfam" id="PF13717"/>
    </source>
</evidence>
<evidence type="ECO:0000256" key="2">
    <source>
        <dbReference type="SAM" id="Phobius"/>
    </source>
</evidence>
<gene>
    <name evidence="4" type="ORF">SAMN04488095_1956</name>
</gene>